<dbReference type="PANTHER" id="PTHR30469:SF38">
    <property type="entry name" value="HLYD FAMILY SECRETION PROTEIN"/>
    <property type="match status" value="1"/>
</dbReference>
<accession>A0A502GJC2</accession>
<dbReference type="RefSeq" id="WP_140473567.1">
    <property type="nucleotide sequence ID" value="NZ_RCZD01000007.1"/>
</dbReference>
<evidence type="ECO:0000259" key="5">
    <source>
        <dbReference type="Pfam" id="PF25917"/>
    </source>
</evidence>
<dbReference type="Gene3D" id="2.40.50.100">
    <property type="match status" value="1"/>
</dbReference>
<dbReference type="InterPro" id="IPR058624">
    <property type="entry name" value="MdtA-like_HH"/>
</dbReference>
<dbReference type="Pfam" id="PF25967">
    <property type="entry name" value="RND-MFP_C"/>
    <property type="match status" value="1"/>
</dbReference>
<dbReference type="GO" id="GO:0015562">
    <property type="term" value="F:efflux transmembrane transporter activity"/>
    <property type="evidence" value="ECO:0007669"/>
    <property type="project" value="TreeGrafter"/>
</dbReference>
<sequence>MSYSLLIISSLLHHLHHATFRKALPLLGSLTLGACHTDDPQPQPPRPVRTVTVSSTDHGSAYIITGEIRPREESALAFRTDGKIIARRVDVGNQVKRGDVIALLDPQVAENQLRSAQADLASAVAAERLTAVNLKRMNTLVSTGAIARMQLDEARANEDAAVARRESAQASLKNSGEQAGFTRLTSPADGIITRVNSNPGQVVSTGQEVVTLALLTGKDAVFNVPEPFFQDGMTDKSITVSLLSDPSVIATGQLRDVSPQADTTTRTWRVRVSLNAQSEKMPLGATVQGNIQRPENNTFVVPASALTRHGQQPAVYVVDPKKLTVGLKNITVARYSASEIFISQGLSDGDRVVIAGTNKLRPDEKVTIEGDR</sequence>
<evidence type="ECO:0000259" key="7">
    <source>
        <dbReference type="Pfam" id="PF25967"/>
    </source>
</evidence>
<evidence type="ECO:0000256" key="3">
    <source>
        <dbReference type="ARBA" id="ARBA00022448"/>
    </source>
</evidence>
<dbReference type="Pfam" id="PF25954">
    <property type="entry name" value="Beta-barrel_RND_2"/>
    <property type="match status" value="1"/>
</dbReference>
<dbReference type="NCBIfam" id="TIGR01730">
    <property type="entry name" value="RND_mfp"/>
    <property type="match status" value="1"/>
</dbReference>
<evidence type="ECO:0000256" key="2">
    <source>
        <dbReference type="ARBA" id="ARBA00009477"/>
    </source>
</evidence>
<evidence type="ECO:0000256" key="1">
    <source>
        <dbReference type="ARBA" id="ARBA00004196"/>
    </source>
</evidence>
<feature type="domain" description="Multidrug resistance protein MdtA-like alpha-helical hairpin" evidence="4">
    <location>
        <begin position="112"/>
        <end position="174"/>
    </location>
</feature>
<keyword evidence="9" id="KW-1185">Reference proteome</keyword>
<gene>
    <name evidence="8" type="ORF">EAH77_14910</name>
</gene>
<dbReference type="InterPro" id="IPR006143">
    <property type="entry name" value="RND_pump_MFP"/>
</dbReference>
<evidence type="ECO:0000259" key="4">
    <source>
        <dbReference type="Pfam" id="PF25876"/>
    </source>
</evidence>
<dbReference type="Gene3D" id="2.40.420.20">
    <property type="match status" value="1"/>
</dbReference>
<evidence type="ECO:0000259" key="6">
    <source>
        <dbReference type="Pfam" id="PF25954"/>
    </source>
</evidence>
<organism evidence="8 9">
    <name type="scientific">Ewingella americana</name>
    <dbReference type="NCBI Taxonomy" id="41202"/>
    <lineage>
        <taxon>Bacteria</taxon>
        <taxon>Pseudomonadati</taxon>
        <taxon>Pseudomonadota</taxon>
        <taxon>Gammaproteobacteria</taxon>
        <taxon>Enterobacterales</taxon>
        <taxon>Yersiniaceae</taxon>
        <taxon>Ewingella</taxon>
    </lineage>
</organism>
<protein>
    <submittedName>
        <fullName evidence="8">Efflux RND transporter periplasmic adaptor subunit</fullName>
    </submittedName>
</protein>
<name>A0A502GJC2_9GAMM</name>
<feature type="domain" description="Multidrug resistance protein MdtA-like barrel-sandwich hybrid" evidence="5">
    <location>
        <begin position="79"/>
        <end position="209"/>
    </location>
</feature>
<dbReference type="AlphaFoldDB" id="A0A502GJC2"/>
<dbReference type="InterPro" id="IPR058792">
    <property type="entry name" value="Beta-barrel_RND_2"/>
</dbReference>
<comment type="subcellular location">
    <subcellularLocation>
        <location evidence="1">Cell envelope</location>
    </subcellularLocation>
</comment>
<dbReference type="Pfam" id="PF25876">
    <property type="entry name" value="HH_MFP_RND"/>
    <property type="match status" value="1"/>
</dbReference>
<reference evidence="8 9" key="1">
    <citation type="journal article" date="2019" name="Environ. Microbiol.">
        <title>Species interactions and distinct microbial communities in high Arctic permafrost affected cryosols are associated with the CH4 and CO2 gas fluxes.</title>
        <authorList>
            <person name="Altshuler I."/>
            <person name="Hamel J."/>
            <person name="Turney S."/>
            <person name="Magnuson E."/>
            <person name="Levesque R."/>
            <person name="Greer C."/>
            <person name="Whyte L.G."/>
        </authorList>
    </citation>
    <scope>NUCLEOTIDE SEQUENCE [LARGE SCALE GENOMIC DNA]</scope>
    <source>
        <strain evidence="8 9">E4</strain>
    </source>
</reference>
<dbReference type="InterPro" id="IPR058627">
    <property type="entry name" value="MdtA-like_C"/>
</dbReference>
<dbReference type="SUPFAM" id="SSF111369">
    <property type="entry name" value="HlyD-like secretion proteins"/>
    <property type="match status" value="1"/>
</dbReference>
<keyword evidence="3" id="KW-0813">Transport</keyword>
<dbReference type="Pfam" id="PF25917">
    <property type="entry name" value="BSH_RND"/>
    <property type="match status" value="1"/>
</dbReference>
<proteinExistence type="inferred from homology"/>
<dbReference type="OrthoDB" id="1185083at2"/>
<dbReference type="EMBL" id="RCZD01000007">
    <property type="protein sequence ID" value="TPG60883.1"/>
    <property type="molecule type" value="Genomic_DNA"/>
</dbReference>
<dbReference type="Gene3D" id="1.10.287.470">
    <property type="entry name" value="Helix hairpin bin"/>
    <property type="match status" value="1"/>
</dbReference>
<comment type="similarity">
    <text evidence="2">Belongs to the membrane fusion protein (MFP) (TC 8.A.1) family.</text>
</comment>
<dbReference type="InterPro" id="IPR058625">
    <property type="entry name" value="MdtA-like_BSH"/>
</dbReference>
<comment type="caution">
    <text evidence="8">The sequence shown here is derived from an EMBL/GenBank/DDBJ whole genome shotgun (WGS) entry which is preliminary data.</text>
</comment>
<evidence type="ECO:0000313" key="8">
    <source>
        <dbReference type="EMBL" id="TPG60883.1"/>
    </source>
</evidence>
<feature type="domain" description="Multidrug resistance protein MdtA-like C-terminal permuted SH3" evidence="7">
    <location>
        <begin position="297"/>
        <end position="358"/>
    </location>
</feature>
<dbReference type="GO" id="GO:1990281">
    <property type="term" value="C:efflux pump complex"/>
    <property type="evidence" value="ECO:0007669"/>
    <property type="project" value="TreeGrafter"/>
</dbReference>
<feature type="domain" description="CusB-like beta-barrel" evidence="6">
    <location>
        <begin position="223"/>
        <end position="293"/>
    </location>
</feature>
<evidence type="ECO:0000313" key="9">
    <source>
        <dbReference type="Proteomes" id="UP000317663"/>
    </source>
</evidence>
<dbReference type="PANTHER" id="PTHR30469">
    <property type="entry name" value="MULTIDRUG RESISTANCE PROTEIN MDTA"/>
    <property type="match status" value="1"/>
</dbReference>
<dbReference type="Gene3D" id="2.40.30.170">
    <property type="match status" value="1"/>
</dbReference>
<dbReference type="Proteomes" id="UP000317663">
    <property type="component" value="Unassembled WGS sequence"/>
</dbReference>